<dbReference type="PANTHER" id="PTHR30040:SF2">
    <property type="entry name" value="FAD:PROTEIN FMN TRANSFERASE"/>
    <property type="match status" value="1"/>
</dbReference>
<evidence type="ECO:0000256" key="4">
    <source>
        <dbReference type="ARBA" id="ARBA00016337"/>
    </source>
</evidence>
<comment type="similarity">
    <text evidence="2 12">Belongs to the ApbE family.</text>
</comment>
<evidence type="ECO:0000256" key="12">
    <source>
        <dbReference type="PIRNR" id="PIRNR006268"/>
    </source>
</evidence>
<keyword evidence="8 12" id="KW-0274">FAD</keyword>
<dbReference type="PANTHER" id="PTHR30040">
    <property type="entry name" value="THIAMINE BIOSYNTHESIS LIPOPROTEIN APBE"/>
    <property type="match status" value="1"/>
</dbReference>
<evidence type="ECO:0000256" key="10">
    <source>
        <dbReference type="ARBA" id="ARBA00031306"/>
    </source>
</evidence>
<keyword evidence="9 12" id="KW-0460">Magnesium</keyword>
<keyword evidence="5 12" id="KW-0285">Flavoprotein</keyword>
<dbReference type="InterPro" id="IPR024932">
    <property type="entry name" value="ApbE"/>
</dbReference>
<organism evidence="13 14">
    <name type="scientific">Dyella koreensis</name>
    <dbReference type="NCBI Taxonomy" id="311235"/>
    <lineage>
        <taxon>Bacteria</taxon>
        <taxon>Pseudomonadati</taxon>
        <taxon>Pseudomonadota</taxon>
        <taxon>Gammaproteobacteria</taxon>
        <taxon>Lysobacterales</taxon>
        <taxon>Rhodanobacteraceae</taxon>
        <taxon>Dyella</taxon>
    </lineage>
</organism>
<dbReference type="GO" id="GO:0016740">
    <property type="term" value="F:transferase activity"/>
    <property type="evidence" value="ECO:0007669"/>
    <property type="project" value="UniProtKB-KW"/>
</dbReference>
<dbReference type="Proteomes" id="UP001620408">
    <property type="component" value="Unassembled WGS sequence"/>
</dbReference>
<evidence type="ECO:0000256" key="9">
    <source>
        <dbReference type="ARBA" id="ARBA00022842"/>
    </source>
</evidence>
<comment type="cofactor">
    <cofactor evidence="1">
        <name>Mg(2+)</name>
        <dbReference type="ChEBI" id="CHEBI:18420"/>
    </cofactor>
</comment>
<accession>A0ABW8K6P6</accession>
<gene>
    <name evidence="13" type="ORF">ISS97_14925</name>
</gene>
<evidence type="ECO:0000256" key="8">
    <source>
        <dbReference type="ARBA" id="ARBA00022827"/>
    </source>
</evidence>
<reference evidence="13 14" key="1">
    <citation type="submission" date="2020-10" db="EMBL/GenBank/DDBJ databases">
        <title>Phylogeny of dyella-like bacteria.</title>
        <authorList>
            <person name="Fu J."/>
        </authorList>
    </citation>
    <scope>NUCLEOTIDE SEQUENCE [LARGE SCALE GENOMIC DNA]</scope>
    <source>
        <strain evidence="13 14">BB4</strain>
    </source>
</reference>
<evidence type="ECO:0000313" key="14">
    <source>
        <dbReference type="Proteomes" id="UP001620408"/>
    </source>
</evidence>
<proteinExistence type="inferred from homology"/>
<evidence type="ECO:0000256" key="6">
    <source>
        <dbReference type="ARBA" id="ARBA00022679"/>
    </source>
</evidence>
<evidence type="ECO:0000256" key="2">
    <source>
        <dbReference type="ARBA" id="ARBA00008282"/>
    </source>
</evidence>
<comment type="catalytic activity">
    <reaction evidence="11 12">
        <text>L-threonyl-[protein] + FAD = FMN-L-threonyl-[protein] + AMP + H(+)</text>
        <dbReference type="Rhea" id="RHEA:36847"/>
        <dbReference type="Rhea" id="RHEA-COMP:11060"/>
        <dbReference type="Rhea" id="RHEA-COMP:11061"/>
        <dbReference type="ChEBI" id="CHEBI:15378"/>
        <dbReference type="ChEBI" id="CHEBI:30013"/>
        <dbReference type="ChEBI" id="CHEBI:57692"/>
        <dbReference type="ChEBI" id="CHEBI:74257"/>
        <dbReference type="ChEBI" id="CHEBI:456215"/>
        <dbReference type="EC" id="2.7.1.180"/>
    </reaction>
</comment>
<dbReference type="SUPFAM" id="SSF143631">
    <property type="entry name" value="ApbE-like"/>
    <property type="match status" value="1"/>
</dbReference>
<protein>
    <recommendedName>
        <fullName evidence="4 12">FAD:protein FMN transferase</fullName>
        <ecNumber evidence="3 12">2.7.1.180</ecNumber>
    </recommendedName>
    <alternativeName>
        <fullName evidence="10 12">Flavin transferase</fullName>
    </alternativeName>
</protein>
<keyword evidence="6 12" id="KW-0808">Transferase</keyword>
<keyword evidence="7 12" id="KW-0479">Metal-binding</keyword>
<dbReference type="EMBL" id="JADIKD010000011">
    <property type="protein sequence ID" value="MFK2918565.1"/>
    <property type="molecule type" value="Genomic_DNA"/>
</dbReference>
<dbReference type="RefSeq" id="WP_404580122.1">
    <property type="nucleotide sequence ID" value="NZ_JADIKD010000011.1"/>
</dbReference>
<evidence type="ECO:0000256" key="11">
    <source>
        <dbReference type="ARBA" id="ARBA00048540"/>
    </source>
</evidence>
<dbReference type="InterPro" id="IPR003374">
    <property type="entry name" value="ApbE-like_sf"/>
</dbReference>
<dbReference type="PIRSF" id="PIRSF006268">
    <property type="entry name" value="ApbE"/>
    <property type="match status" value="1"/>
</dbReference>
<name>A0ABW8K6P6_9GAMM</name>
<evidence type="ECO:0000313" key="13">
    <source>
        <dbReference type="EMBL" id="MFK2918565.1"/>
    </source>
</evidence>
<dbReference type="Gene3D" id="3.10.520.10">
    <property type="entry name" value="ApbE-like domains"/>
    <property type="match status" value="1"/>
</dbReference>
<evidence type="ECO:0000256" key="3">
    <source>
        <dbReference type="ARBA" id="ARBA00011955"/>
    </source>
</evidence>
<dbReference type="Pfam" id="PF02424">
    <property type="entry name" value="ApbE"/>
    <property type="match status" value="1"/>
</dbReference>
<evidence type="ECO:0000256" key="1">
    <source>
        <dbReference type="ARBA" id="ARBA00001946"/>
    </source>
</evidence>
<keyword evidence="14" id="KW-1185">Reference proteome</keyword>
<dbReference type="EC" id="2.7.1.180" evidence="3 12"/>
<evidence type="ECO:0000256" key="7">
    <source>
        <dbReference type="ARBA" id="ARBA00022723"/>
    </source>
</evidence>
<comment type="caution">
    <text evidence="13">The sequence shown here is derived from an EMBL/GenBank/DDBJ whole genome shotgun (WGS) entry which is preliminary data.</text>
</comment>
<evidence type="ECO:0000256" key="5">
    <source>
        <dbReference type="ARBA" id="ARBA00022630"/>
    </source>
</evidence>
<sequence length="292" mass="31230">MHSSSPRRTVERARPLLGTTVSIRVEHADELAAHRAIDAAFAAVAGVHGAMSFHEADSDLARLHRTRCGVRVQLTEQTAEVLREALKLAALSDGVFDVSIATQLVAWGLLPRPVHVNQPVPDACWRDIHLDEEHGVRLERPLWIDLGGIAKGYAVDRAVEALRVHGIDSGCVNAGGDLRTLGGGPHHIAIDTGEATASHHPVLELGEAAVATSHSRALPDHAATPHVHGQARTAAGRRQCATVVAERCIHADALTKLVLALGPASTDLLLHYDATAYWQDDEGRWTTLGTTP</sequence>